<dbReference type="Proteomes" id="UP000538670">
    <property type="component" value="Unassembled WGS sequence"/>
</dbReference>
<dbReference type="InterPro" id="IPR006311">
    <property type="entry name" value="TAT_signal"/>
</dbReference>
<gene>
    <name evidence="1" type="ORF">GGR48_001779</name>
</gene>
<sequence length="465" mass="48846">MIHDQSPHDQSRRAFLKRSALLGLAGTATPFVSSLAAIGEAAAATASDYKALVCVFLYGGNDYANTLVPYDETSFAAYRTARPNIAYQRDALAGSVLNPAVALPGGRAYALSPAMPELRQLFDAGKMAVALNVGTLVEPTTKTQFTNRTVKLPPKLFSHNDQQSFFQASNPEGATSGWGGRIGDVFQNGNGTAALTCINTSGNAIYLSGRTAIQYAVGTGGPVALLNNSKTLYGSSSALDALRGVMTAESSYAMATEHARITKRAFDVQAQLSSALAGAPSGNFPLFPSNNNLADQLKMVARMISVSQTLGLKRQVFFVSMGGFDLHDNLVAQHPILLAKVSAAMKAFYDTSAAMGVANQVTSFTASDFGRTLQSNDGGADHGWGGMHFVVGGAVRGQRFYGKAPIVGVNTSDDVGSGRLLPSMSVDQYAATLASWFGIDSGGLRTVLPNIGNYDASTWNQGFMG</sequence>
<dbReference type="AlphaFoldDB" id="A0A7W6A9W2"/>
<keyword evidence="2" id="KW-1185">Reference proteome</keyword>
<proteinExistence type="predicted"/>
<dbReference type="EMBL" id="JACIDH010000006">
    <property type="protein sequence ID" value="MBB3879352.1"/>
    <property type="molecule type" value="Genomic_DNA"/>
</dbReference>
<evidence type="ECO:0000313" key="2">
    <source>
        <dbReference type="Proteomes" id="UP000538670"/>
    </source>
</evidence>
<dbReference type="PROSITE" id="PS51318">
    <property type="entry name" value="TAT"/>
    <property type="match status" value="1"/>
</dbReference>
<dbReference type="InterPro" id="IPR010869">
    <property type="entry name" value="DUF1501"/>
</dbReference>
<name>A0A7W6A9W2_9SPHN</name>
<dbReference type="Pfam" id="PF07394">
    <property type="entry name" value="DUF1501"/>
    <property type="match status" value="1"/>
</dbReference>
<dbReference type="PANTHER" id="PTHR43737:SF1">
    <property type="entry name" value="DUF1501 DOMAIN-CONTAINING PROTEIN"/>
    <property type="match status" value="1"/>
</dbReference>
<protein>
    <submittedName>
        <fullName evidence="1">Uncharacterized protein (DUF1501 family)</fullName>
    </submittedName>
</protein>
<accession>A0A7W6A9W2</accession>
<evidence type="ECO:0000313" key="1">
    <source>
        <dbReference type="EMBL" id="MBB3879352.1"/>
    </source>
</evidence>
<reference evidence="1 2" key="1">
    <citation type="submission" date="2020-08" db="EMBL/GenBank/DDBJ databases">
        <title>Genomic Encyclopedia of Type Strains, Phase IV (KMG-IV): sequencing the most valuable type-strain genomes for metagenomic binning, comparative biology and taxonomic classification.</title>
        <authorList>
            <person name="Goeker M."/>
        </authorList>
    </citation>
    <scope>NUCLEOTIDE SEQUENCE [LARGE SCALE GENOMIC DNA]</scope>
    <source>
        <strain evidence="1 2">DSM 19512</strain>
    </source>
</reference>
<comment type="caution">
    <text evidence="1">The sequence shown here is derived from an EMBL/GenBank/DDBJ whole genome shotgun (WGS) entry which is preliminary data.</text>
</comment>
<dbReference type="RefSeq" id="WP_240456074.1">
    <property type="nucleotide sequence ID" value="NZ_JACIDH010000006.1"/>
</dbReference>
<dbReference type="PANTHER" id="PTHR43737">
    <property type="entry name" value="BLL7424 PROTEIN"/>
    <property type="match status" value="1"/>
</dbReference>
<organism evidence="1 2">
    <name type="scientific">Sphingomonas pseudosanguinis</name>
    <dbReference type="NCBI Taxonomy" id="413712"/>
    <lineage>
        <taxon>Bacteria</taxon>
        <taxon>Pseudomonadati</taxon>
        <taxon>Pseudomonadota</taxon>
        <taxon>Alphaproteobacteria</taxon>
        <taxon>Sphingomonadales</taxon>
        <taxon>Sphingomonadaceae</taxon>
        <taxon>Sphingomonas</taxon>
    </lineage>
</organism>